<dbReference type="Gene3D" id="3.30.70.870">
    <property type="entry name" value="Elongation Factor G (Translational Gtpase), domain 3"/>
    <property type="match status" value="1"/>
</dbReference>
<dbReference type="PRINTS" id="PR00315">
    <property type="entry name" value="ELONGATNFCT"/>
</dbReference>
<dbReference type="InterPro" id="IPR053905">
    <property type="entry name" value="EF-G-like_DII"/>
</dbReference>
<dbReference type="CDD" id="cd01434">
    <property type="entry name" value="EFG_mtEFG1_IV"/>
    <property type="match status" value="1"/>
</dbReference>
<dbReference type="Gene3D" id="3.40.50.300">
    <property type="entry name" value="P-loop containing nucleotide triphosphate hydrolases"/>
    <property type="match status" value="1"/>
</dbReference>
<keyword evidence="7" id="KW-0648">Protein biosynthesis</keyword>
<keyword evidence="3" id="KW-0547">Nucleotide-binding</keyword>
<dbReference type="NCBIfam" id="NF009891">
    <property type="entry name" value="PRK13351.1-1"/>
    <property type="match status" value="1"/>
</dbReference>
<evidence type="ECO:0000313" key="8">
    <source>
        <dbReference type="Proteomes" id="UP001299068"/>
    </source>
</evidence>
<dbReference type="CDD" id="cd16262">
    <property type="entry name" value="EFG_III"/>
    <property type="match status" value="1"/>
</dbReference>
<dbReference type="InterPro" id="IPR000795">
    <property type="entry name" value="T_Tr_GTP-bd_dom"/>
</dbReference>
<dbReference type="Pfam" id="PF00009">
    <property type="entry name" value="GTP_EFTU"/>
    <property type="match status" value="1"/>
</dbReference>
<dbReference type="InterPro" id="IPR005225">
    <property type="entry name" value="Small_GTP-bd"/>
</dbReference>
<dbReference type="Gene3D" id="3.30.230.10">
    <property type="match status" value="1"/>
</dbReference>
<dbReference type="Pfam" id="PF00679">
    <property type="entry name" value="EFG_C"/>
    <property type="match status" value="1"/>
</dbReference>
<dbReference type="Pfam" id="PF03764">
    <property type="entry name" value="EFG_IV"/>
    <property type="match status" value="1"/>
</dbReference>
<dbReference type="RefSeq" id="WP_221862416.1">
    <property type="nucleotide sequence ID" value="NZ_JAIKTU010000021.1"/>
</dbReference>
<dbReference type="SMART" id="SM00838">
    <property type="entry name" value="EFG_C"/>
    <property type="match status" value="1"/>
</dbReference>
<keyword evidence="7" id="KW-0251">Elongation factor</keyword>
<dbReference type="Pfam" id="PF14492">
    <property type="entry name" value="EFG_III"/>
    <property type="match status" value="1"/>
</dbReference>
<reference evidence="7 8" key="1">
    <citation type="journal article" date="2021" name="Cell Host Microbe">
        <title>in vivo commensal control of Clostridioides difficile virulence.</title>
        <authorList>
            <person name="Girinathan B.P."/>
            <person name="Dibenedetto N."/>
            <person name="Worley J.N."/>
            <person name="Peltier J."/>
            <person name="Arrieta-Ortiz M.L."/>
            <person name="Rupa Christinal Immanuel S."/>
            <person name="Lavin R."/>
            <person name="Delaney M.L."/>
            <person name="Cummins C."/>
            <person name="Hoffmann M."/>
            <person name="Luo Y."/>
            <person name="Gonzalez-Escalona N."/>
            <person name="Allard M."/>
            <person name="Onderdonk A.B."/>
            <person name="Gerber G.K."/>
            <person name="Sonenshein A.L."/>
            <person name="Baliga N."/>
            <person name="Dupuy B."/>
            <person name="Bry L."/>
        </authorList>
    </citation>
    <scope>NUCLEOTIDE SEQUENCE [LARGE SCALE GENOMIC DNA]</scope>
    <source>
        <strain evidence="7 8">DSM 599</strain>
    </source>
</reference>
<dbReference type="Gene3D" id="2.40.30.10">
    <property type="entry name" value="Translation factors"/>
    <property type="match status" value="1"/>
</dbReference>
<proteinExistence type="inferred from homology"/>
<dbReference type="PANTHER" id="PTHR43261:SF6">
    <property type="entry name" value="ELONGATION FACTOR G-LIKE PROTEIN"/>
    <property type="match status" value="1"/>
</dbReference>
<dbReference type="PANTHER" id="PTHR43261">
    <property type="entry name" value="TRANSLATION ELONGATION FACTOR G-RELATED"/>
    <property type="match status" value="1"/>
</dbReference>
<dbReference type="CDD" id="cd04088">
    <property type="entry name" value="EFG_mtEFG_II"/>
    <property type="match status" value="1"/>
</dbReference>
<protein>
    <recommendedName>
        <fullName evidence="2 5">Elongation factor G</fullName>
    </recommendedName>
</protein>
<dbReference type="NCBIfam" id="NF009379">
    <property type="entry name" value="PRK12740.1-3"/>
    <property type="match status" value="1"/>
</dbReference>
<dbReference type="SMART" id="SM00889">
    <property type="entry name" value="EFG_IV"/>
    <property type="match status" value="1"/>
</dbReference>
<gene>
    <name evidence="7" type="primary">fusA</name>
    <name evidence="7" type="ORF">K5V21_17940</name>
</gene>
<dbReference type="Gene3D" id="3.30.70.240">
    <property type="match status" value="1"/>
</dbReference>
<dbReference type="PROSITE" id="PS51722">
    <property type="entry name" value="G_TR_2"/>
    <property type="match status" value="1"/>
</dbReference>
<dbReference type="InterPro" id="IPR000640">
    <property type="entry name" value="EFG_V-like"/>
</dbReference>
<dbReference type="SUPFAM" id="SSF50447">
    <property type="entry name" value="Translation proteins"/>
    <property type="match status" value="1"/>
</dbReference>
<dbReference type="InterPro" id="IPR005517">
    <property type="entry name" value="Transl_elong_EFG/EF2_IV"/>
</dbReference>
<dbReference type="InterPro" id="IPR047872">
    <property type="entry name" value="EFG_IV"/>
</dbReference>
<name>A0ABS7L2M8_CLOSR</name>
<evidence type="ECO:0000256" key="1">
    <source>
        <dbReference type="ARBA" id="ARBA00005870"/>
    </source>
</evidence>
<dbReference type="NCBIfam" id="NF009381">
    <property type="entry name" value="PRK12740.1-5"/>
    <property type="match status" value="1"/>
</dbReference>
<feature type="domain" description="Tr-type G" evidence="6">
    <location>
        <begin position="7"/>
        <end position="280"/>
    </location>
</feature>
<dbReference type="NCBIfam" id="TIGR00231">
    <property type="entry name" value="small_GTP"/>
    <property type="match status" value="1"/>
</dbReference>
<dbReference type="InterPro" id="IPR014721">
    <property type="entry name" value="Ribsml_uS5_D2-typ_fold_subgr"/>
</dbReference>
<dbReference type="Proteomes" id="UP001299068">
    <property type="component" value="Unassembled WGS sequence"/>
</dbReference>
<dbReference type="CDD" id="cd03713">
    <property type="entry name" value="EFG_mtEFG_C"/>
    <property type="match status" value="1"/>
</dbReference>
<dbReference type="InterPro" id="IPR020568">
    <property type="entry name" value="Ribosomal_Su5_D2-typ_SF"/>
</dbReference>
<dbReference type="InterPro" id="IPR035647">
    <property type="entry name" value="EFG_III/V"/>
</dbReference>
<evidence type="ECO:0000256" key="4">
    <source>
        <dbReference type="ARBA" id="ARBA00023134"/>
    </source>
</evidence>
<dbReference type="SUPFAM" id="SSF54211">
    <property type="entry name" value="Ribosomal protein S5 domain 2-like"/>
    <property type="match status" value="1"/>
</dbReference>
<dbReference type="InterPro" id="IPR035649">
    <property type="entry name" value="EFG_V"/>
</dbReference>
<comment type="similarity">
    <text evidence="1">Belongs to the TRAFAC class translation factor GTPase superfamily. Classic translation factor GTPase family. EF-G/EF-2 subfamily.</text>
</comment>
<evidence type="ECO:0000256" key="3">
    <source>
        <dbReference type="ARBA" id="ARBA00022741"/>
    </source>
</evidence>
<keyword evidence="8" id="KW-1185">Reference proteome</keyword>
<evidence type="ECO:0000256" key="5">
    <source>
        <dbReference type="NCBIfam" id="TIGR00484"/>
    </source>
</evidence>
<keyword evidence="4" id="KW-0342">GTP-binding</keyword>
<sequence length="693" mass="77122">MKNYNIKNLRNIGFIGHGATGKTSLVEGLLYNGKVITRLGKIEDGTTVSDFDEEEKRRGISLSTSISPLEWKDTKINLVDIPGYFDFVGESIQGMRAVDVGIIVTCAVSGVQVGTEKAWNYCNKIKLPRAFFINKLDRENSSFDKTLKELKEKFGISVVPIQYPIGEENDFRGVINVISKRARLYDLKTKKIEDIEIPEDLIEKIDECKEMIMEAVAETDEELLDKYFSDGTLSDEEIYKGLINGCSTGEIAPVMCGSAVKAIGMNCCLEDIVECFPSPELSLAQKAINEKGEEEYICLSEDAPFSALVFKTIADPFVGKISLFRVITGRLKNDMPVINTTKDKREKLSNIFFMRGKNQILADEIVAGDIGAVSKLQFTGTGDTLADPSFKIIYDKLNFPEPIMSMAVLPKAKGDEEKISIALNKLLEEDPTFEVKRDTENAELIVSGIGETHLEVIACKIKNKFGVDVLLREPKVPYRETIKGSADVQGKHKKQSGGHGQYGDVKIKFERRYDGNDELEFVDQVVGGAVPRNFIPAVEKGLKDCIKHGVLAGYPVIGLKATLHDGSYHPVDSSEMAFKIATSIAYKKGLEAAIPILLEPIMKVDIIIPDEYMGDVIGDMNKKRGRIIGMEPEKNGQRVVCEVPLSEMFNYATDLSSITQARGEYKMSFERYEEVPQNEANKIIEKINSERED</sequence>
<organism evidence="7 8">
    <name type="scientific">Clostridium sardiniense</name>
    <name type="common">Clostridium absonum</name>
    <dbReference type="NCBI Taxonomy" id="29369"/>
    <lineage>
        <taxon>Bacteria</taxon>
        <taxon>Bacillati</taxon>
        <taxon>Bacillota</taxon>
        <taxon>Clostridia</taxon>
        <taxon>Eubacteriales</taxon>
        <taxon>Clostridiaceae</taxon>
        <taxon>Clostridium</taxon>
    </lineage>
</organism>
<dbReference type="InterPro" id="IPR004540">
    <property type="entry name" value="Transl_elong_EFG/EF2"/>
</dbReference>
<dbReference type="InterPro" id="IPR041095">
    <property type="entry name" value="EFG_II"/>
</dbReference>
<dbReference type="CDD" id="cd04170">
    <property type="entry name" value="EF-G_bact"/>
    <property type="match status" value="1"/>
</dbReference>
<comment type="caution">
    <text evidence="7">The sequence shown here is derived from an EMBL/GenBank/DDBJ whole genome shotgun (WGS) entry which is preliminary data.</text>
</comment>
<dbReference type="GO" id="GO:0003746">
    <property type="term" value="F:translation elongation factor activity"/>
    <property type="evidence" value="ECO:0007669"/>
    <property type="project" value="UniProtKB-KW"/>
</dbReference>
<dbReference type="InterPro" id="IPR009000">
    <property type="entry name" value="Transl_B-barrel_sf"/>
</dbReference>
<dbReference type="SUPFAM" id="SSF52540">
    <property type="entry name" value="P-loop containing nucleoside triphosphate hydrolases"/>
    <property type="match status" value="1"/>
</dbReference>
<dbReference type="InterPro" id="IPR027417">
    <property type="entry name" value="P-loop_NTPase"/>
</dbReference>
<evidence type="ECO:0000256" key="2">
    <source>
        <dbReference type="ARBA" id="ARBA00017872"/>
    </source>
</evidence>
<evidence type="ECO:0000313" key="7">
    <source>
        <dbReference type="EMBL" id="MBY0757314.1"/>
    </source>
</evidence>
<dbReference type="SUPFAM" id="SSF54980">
    <property type="entry name" value="EF-G C-terminal domain-like"/>
    <property type="match status" value="2"/>
</dbReference>
<dbReference type="NCBIfam" id="TIGR00484">
    <property type="entry name" value="EF-G"/>
    <property type="match status" value="1"/>
</dbReference>
<accession>A0ABS7L2M8</accession>
<dbReference type="InterPro" id="IPR009022">
    <property type="entry name" value="EFG_III"/>
</dbReference>
<evidence type="ECO:0000259" key="6">
    <source>
        <dbReference type="PROSITE" id="PS51722"/>
    </source>
</evidence>
<dbReference type="EMBL" id="JAIKTU010000021">
    <property type="protein sequence ID" value="MBY0757314.1"/>
    <property type="molecule type" value="Genomic_DNA"/>
</dbReference>
<dbReference type="Pfam" id="PF22042">
    <property type="entry name" value="EF-G_D2"/>
    <property type="match status" value="1"/>
</dbReference>